<dbReference type="Proteomes" id="UP001444661">
    <property type="component" value="Unassembled WGS sequence"/>
</dbReference>
<dbReference type="EMBL" id="JAQQWK010000006">
    <property type="protein sequence ID" value="KAK8038436.1"/>
    <property type="molecule type" value="Genomic_DNA"/>
</dbReference>
<evidence type="ECO:0000313" key="1">
    <source>
        <dbReference type="EMBL" id="KAK8038436.1"/>
    </source>
</evidence>
<gene>
    <name evidence="1" type="ORF">PG993_006847</name>
</gene>
<protein>
    <submittedName>
        <fullName evidence="1">Uncharacterized protein</fullName>
    </submittedName>
</protein>
<organism evidence="1 2">
    <name type="scientific">Apiospora rasikravindrae</name>
    <dbReference type="NCBI Taxonomy" id="990691"/>
    <lineage>
        <taxon>Eukaryota</taxon>
        <taxon>Fungi</taxon>
        <taxon>Dikarya</taxon>
        <taxon>Ascomycota</taxon>
        <taxon>Pezizomycotina</taxon>
        <taxon>Sordariomycetes</taxon>
        <taxon>Xylariomycetidae</taxon>
        <taxon>Amphisphaeriales</taxon>
        <taxon>Apiosporaceae</taxon>
        <taxon>Apiospora</taxon>
    </lineage>
</organism>
<comment type="caution">
    <text evidence="1">The sequence shown here is derived from an EMBL/GenBank/DDBJ whole genome shotgun (WGS) entry which is preliminary data.</text>
</comment>
<keyword evidence="2" id="KW-1185">Reference proteome</keyword>
<accession>A0ABR1SX56</accession>
<name>A0ABR1SX56_9PEZI</name>
<sequence length="211" mass="21566">MVNIKPLRASFELHGKRELLDGAARIDEDSDEGEASGEGLLSGQASTHLMGLGSESLLLCLTDVVAGDQHGDAVEGCQVIEVACECLVVALMSELATVGDAEGTLGNVIDMQAVGRESLSNDVLDLGKGAGISGGDRFEDAVCVGHARGDVGRDTVGSFNGLVGASHVVVNDDMHLGTDASVADALEVGRAGGLGHGHGHVGRRHCDRFVG</sequence>
<reference evidence="1 2" key="1">
    <citation type="submission" date="2023-01" db="EMBL/GenBank/DDBJ databases">
        <title>Analysis of 21 Apiospora genomes using comparative genomics revels a genus with tremendous synthesis potential of carbohydrate active enzymes and secondary metabolites.</title>
        <authorList>
            <person name="Sorensen T."/>
        </authorList>
    </citation>
    <scope>NUCLEOTIDE SEQUENCE [LARGE SCALE GENOMIC DNA]</scope>
    <source>
        <strain evidence="1 2">CBS 33761</strain>
    </source>
</reference>
<proteinExistence type="predicted"/>
<evidence type="ECO:0000313" key="2">
    <source>
        <dbReference type="Proteomes" id="UP001444661"/>
    </source>
</evidence>